<reference evidence="1" key="1">
    <citation type="submission" date="2020-08" db="EMBL/GenBank/DDBJ databases">
        <authorList>
            <person name="Uke A."/>
            <person name="Chhe C."/>
            <person name="Baramee S."/>
            <person name="Kosugi A."/>
        </authorList>
    </citation>
    <scope>NUCLEOTIDE SEQUENCE</scope>
    <source>
        <strain evidence="1">DA-C8</strain>
    </source>
</reference>
<accession>A0A916QFC5</accession>
<protein>
    <recommendedName>
        <fullName evidence="3">Sporulation protein YtxC</fullName>
    </recommendedName>
</protein>
<reference evidence="1" key="2">
    <citation type="journal article" date="2021" name="Data Brief">
        <title>Draft genome sequence data of the facultative, thermophilic, xylanolytic bacterium Paenibacillus sp. strain DA-C8.</title>
        <authorList>
            <person name="Chhe C."/>
            <person name="Uke A."/>
            <person name="Baramee S."/>
            <person name="Ungkulpasvich U."/>
            <person name="Tachaapaikoon C."/>
            <person name="Pason P."/>
            <person name="Waeonukul R."/>
            <person name="Ratanakhanokchai K."/>
            <person name="Kosugi A."/>
        </authorList>
    </citation>
    <scope>NUCLEOTIDE SEQUENCE</scope>
    <source>
        <strain evidence="1">DA-C8</strain>
    </source>
</reference>
<dbReference type="Proteomes" id="UP000654993">
    <property type="component" value="Unassembled WGS sequence"/>
</dbReference>
<dbReference type="EMBL" id="BMAQ01000021">
    <property type="protein sequence ID" value="GFR38594.1"/>
    <property type="molecule type" value="Genomic_DNA"/>
</dbReference>
<dbReference type="AlphaFoldDB" id="A0A916QFC5"/>
<name>A0A916QFC5_9BACL</name>
<dbReference type="InterPro" id="IPR014199">
    <property type="entry name" value="Spore_YtxC"/>
</dbReference>
<evidence type="ECO:0000313" key="2">
    <source>
        <dbReference type="Proteomes" id="UP000654993"/>
    </source>
</evidence>
<comment type="caution">
    <text evidence="1">The sequence shown here is derived from an EMBL/GenBank/DDBJ whole genome shotgun (WGS) entry which is preliminary data.</text>
</comment>
<gene>
    <name evidence="1" type="ORF">PRECH8_18900</name>
</gene>
<sequence>MEHIRVQVSGEPPAADRFEHLLQDQLKRWLHKQIAVDMDMKSVGQLQEIRVGAADREQLVKAVAQAVAQYVTEFHEHDVIRSLIADEYGYDEPEELAEIEAYCWHNSDPLQEADQSADLERRKQQIAEEVAEYLDANHLLNVEGLVRFRLLRYTEHLRGIVEYAIDEYTADKQYEEFISLLKYFVYIQEAKIPAAHLIHKGAHEFDLLNEKMEPIETKQLDQFVVEMIDKEINYEDMIVSTLITVSPQHVYIHTRNPDMQVIRTIQQIFEDRAAVCTSCPQCRPLLGDYKRQDHSYR</sequence>
<organism evidence="1 2">
    <name type="scientific">Insulibacter thermoxylanivorax</name>
    <dbReference type="NCBI Taxonomy" id="2749268"/>
    <lineage>
        <taxon>Bacteria</taxon>
        <taxon>Bacillati</taxon>
        <taxon>Bacillota</taxon>
        <taxon>Bacilli</taxon>
        <taxon>Bacillales</taxon>
        <taxon>Paenibacillaceae</taxon>
        <taxon>Insulibacter</taxon>
    </lineage>
</organism>
<evidence type="ECO:0008006" key="3">
    <source>
        <dbReference type="Google" id="ProtNLM"/>
    </source>
</evidence>
<keyword evidence="2" id="KW-1185">Reference proteome</keyword>
<evidence type="ECO:0000313" key="1">
    <source>
        <dbReference type="EMBL" id="GFR38594.1"/>
    </source>
</evidence>
<proteinExistence type="predicted"/>
<dbReference type="Pfam" id="PF08812">
    <property type="entry name" value="YtxC"/>
    <property type="match status" value="1"/>
</dbReference>